<protein>
    <recommendedName>
        <fullName evidence="4">Secreted protein</fullName>
    </recommendedName>
</protein>
<sequence>MGPRVLALVLLALCRGSLAYIGPGCTQTHCQVSVCAADADAAYDEASLGLNGIMGPDCASWQPGFPADGGRGPCAAGLRVYSGNFDIWRAWTTSGDDYSATFAQWGNFLGATCTGGKIVTCEPKSGQFPNSSTGKCQVDACVTDGSCVKGS</sequence>
<evidence type="ECO:0008006" key="4">
    <source>
        <dbReference type="Google" id="ProtNLM"/>
    </source>
</evidence>
<reference evidence="3" key="2">
    <citation type="journal article" date="2019" name="Mol. Plant Microbe Interact.">
        <title>Genome sequence resources for four phytopathogenic fungi from the Colletotrichum orbiculare species complex.</title>
        <authorList>
            <person name="Gan P."/>
            <person name="Tsushima A."/>
            <person name="Narusaka M."/>
            <person name="Narusaka Y."/>
            <person name="Takano Y."/>
            <person name="Kubo Y."/>
            <person name="Shirasu K."/>
        </authorList>
    </citation>
    <scope>GENOME REANNOTATION</scope>
    <source>
        <strain evidence="3">104-T / ATCC 96160 / CBS 514.97 / LARS 414 / MAFF 240422</strain>
    </source>
</reference>
<proteinExistence type="predicted"/>
<evidence type="ECO:0000313" key="3">
    <source>
        <dbReference type="Proteomes" id="UP000014480"/>
    </source>
</evidence>
<feature type="signal peptide" evidence="1">
    <location>
        <begin position="1"/>
        <end position="19"/>
    </location>
</feature>
<evidence type="ECO:0000256" key="1">
    <source>
        <dbReference type="SAM" id="SignalP"/>
    </source>
</evidence>
<dbReference type="Proteomes" id="UP000014480">
    <property type="component" value="Unassembled WGS sequence"/>
</dbReference>
<keyword evidence="1" id="KW-0732">Signal</keyword>
<gene>
    <name evidence="2" type="ORF">Cob_v003017</name>
</gene>
<keyword evidence="3" id="KW-1185">Reference proteome</keyword>
<dbReference type="EMBL" id="AMCV02000005">
    <property type="protein sequence ID" value="TDZ24293.1"/>
    <property type="molecule type" value="Genomic_DNA"/>
</dbReference>
<dbReference type="OrthoDB" id="4805123at2759"/>
<feature type="chain" id="PRO_5019769496" description="Secreted protein" evidence="1">
    <location>
        <begin position="20"/>
        <end position="151"/>
    </location>
</feature>
<accession>A0A484G262</accession>
<reference evidence="3" key="1">
    <citation type="journal article" date="2013" name="New Phytol.">
        <title>Comparative genomic and transcriptomic analyses reveal the hemibiotrophic stage shift of Colletotrichum fungi.</title>
        <authorList>
            <person name="Gan P."/>
            <person name="Ikeda K."/>
            <person name="Irieda H."/>
            <person name="Narusaka M."/>
            <person name="O'Connell R.J."/>
            <person name="Narusaka Y."/>
            <person name="Takano Y."/>
            <person name="Kubo Y."/>
            <person name="Shirasu K."/>
        </authorList>
    </citation>
    <scope>NUCLEOTIDE SEQUENCE [LARGE SCALE GENOMIC DNA]</scope>
    <source>
        <strain evidence="3">104-T / ATCC 96160 / CBS 514.97 / LARS 414 / MAFF 240422</strain>
    </source>
</reference>
<name>A0A484G262_COLOR</name>
<organism evidence="2 3">
    <name type="scientific">Colletotrichum orbiculare (strain 104-T / ATCC 96160 / CBS 514.97 / LARS 414 / MAFF 240422)</name>
    <name type="common">Cucumber anthracnose fungus</name>
    <name type="synonym">Colletotrichum lagenarium</name>
    <dbReference type="NCBI Taxonomy" id="1213857"/>
    <lineage>
        <taxon>Eukaryota</taxon>
        <taxon>Fungi</taxon>
        <taxon>Dikarya</taxon>
        <taxon>Ascomycota</taxon>
        <taxon>Pezizomycotina</taxon>
        <taxon>Sordariomycetes</taxon>
        <taxon>Hypocreomycetidae</taxon>
        <taxon>Glomerellales</taxon>
        <taxon>Glomerellaceae</taxon>
        <taxon>Colletotrichum</taxon>
        <taxon>Colletotrichum orbiculare species complex</taxon>
    </lineage>
</organism>
<evidence type="ECO:0000313" key="2">
    <source>
        <dbReference type="EMBL" id="TDZ24293.1"/>
    </source>
</evidence>
<dbReference type="AlphaFoldDB" id="A0A484G262"/>
<comment type="caution">
    <text evidence="2">The sequence shown here is derived from an EMBL/GenBank/DDBJ whole genome shotgun (WGS) entry which is preliminary data.</text>
</comment>